<evidence type="ECO:0000313" key="3">
    <source>
        <dbReference type="Proteomes" id="UP000190286"/>
    </source>
</evidence>
<protein>
    <submittedName>
        <fullName evidence="2">Uncharacterized protein</fullName>
    </submittedName>
</protein>
<dbReference type="EMBL" id="FUYF01000001">
    <property type="protein sequence ID" value="SKA72860.1"/>
    <property type="molecule type" value="Genomic_DNA"/>
</dbReference>
<feature type="compositionally biased region" description="Polar residues" evidence="1">
    <location>
        <begin position="46"/>
        <end position="56"/>
    </location>
</feature>
<accession>A0A1T4W6G4</accession>
<organism evidence="2 3">
    <name type="scientific">Gemmiger formicilis</name>
    <dbReference type="NCBI Taxonomy" id="745368"/>
    <lineage>
        <taxon>Bacteria</taxon>
        <taxon>Bacillati</taxon>
        <taxon>Bacillota</taxon>
        <taxon>Clostridia</taxon>
        <taxon>Eubacteriales</taxon>
        <taxon>Gemmiger</taxon>
    </lineage>
</organism>
<name>A0A1T4W6G4_9FIRM</name>
<proteinExistence type="predicted"/>
<keyword evidence="3" id="KW-1185">Reference proteome</keyword>
<reference evidence="2 3" key="1">
    <citation type="submission" date="2017-02" db="EMBL/GenBank/DDBJ databases">
        <authorList>
            <person name="Peterson S.W."/>
        </authorList>
    </citation>
    <scope>NUCLEOTIDE SEQUENCE [LARGE SCALE GENOMIC DNA]</scope>
    <source>
        <strain evidence="2 3">ATCC 27749</strain>
    </source>
</reference>
<gene>
    <name evidence="2" type="ORF">SAMN02745178_00020</name>
</gene>
<feature type="compositionally biased region" description="Basic residues" evidence="1">
    <location>
        <begin position="70"/>
        <end position="81"/>
    </location>
</feature>
<evidence type="ECO:0000256" key="1">
    <source>
        <dbReference type="SAM" id="MobiDB-lite"/>
    </source>
</evidence>
<sequence length="172" mass="19565">MQAHPCTRPEGRRRTARYAPTNAAKTAKNRDSQENTKTATRRQSENNEAANQQTKNPRAHNPPKNPTKDRHPHAANKKRMPHQNTGNPPQPNPPRLRPRTPMTGAGTPPKEAPEQIPDAPAPRATPRTLQAPQRKVKRRKTEINPRHANQKPNRAPPKRDRQQNREQSTKHK</sequence>
<feature type="region of interest" description="Disordered" evidence="1">
    <location>
        <begin position="1"/>
        <end position="172"/>
    </location>
</feature>
<feature type="compositionally biased region" description="Basic and acidic residues" evidence="1">
    <location>
        <begin position="157"/>
        <end position="172"/>
    </location>
</feature>
<dbReference type="AlphaFoldDB" id="A0A1T4W6G4"/>
<dbReference type="Proteomes" id="UP000190286">
    <property type="component" value="Unassembled WGS sequence"/>
</dbReference>
<evidence type="ECO:0000313" key="2">
    <source>
        <dbReference type="EMBL" id="SKA72860.1"/>
    </source>
</evidence>